<sequence length="520" mass="61109">MYKAPGLELMLFGIYDQNLLLQNQSFYPFWLASLLCELFGSSITIGLGLCLLHVAKNSRVFNKKLIHIIWLFMAKNIIGEIARFLLMLYQFRVIPVQGDILADLPLFFLSACRTFVYCSEVMFVVEVLCERCMAIVFVRDYEYMKRVWLEWIIFTYSNLNCLIVTLAFHFLSVQQHNFMFKLMLPLTLCCIIGTLIMFLLIERFNNKISERLEKFDIRRYSLSTKFQVVENSKALKILQWIFLGHSIFCLFGSCLFTIPNIIFENETPELELSTACLEAVQSLYGVFYTISLLILIPPWRRKLFDLAQIRRRKSCRVQFAYSQPKILAVSPAECVVWQDAPLLLSSMLRLYTYSGAFTIFSTIFIERSCAVYFIKDYEYVDRPLIEAYLHLQSFSMQSFSVMVYSFTGGYYDALTFKLNLPFMTLWLITVWFLFRNVYIENNRALNQLFETFDARKYTLSRRFQLDENRRVLKLFYNIFMGHAFFCSIAMCIFTLPHIIFDDPSAEVELCAAFLECYQGL</sequence>
<accession>A0AA36D5Q0</accession>
<keyword evidence="5 6" id="KW-0472">Membrane</keyword>
<feature type="transmembrane region" description="Helical" evidence="6">
    <location>
        <begin position="474"/>
        <end position="499"/>
    </location>
</feature>
<evidence type="ECO:0000256" key="2">
    <source>
        <dbReference type="ARBA" id="ARBA00006803"/>
    </source>
</evidence>
<organism evidence="7 8">
    <name type="scientific">Mesorhabditis spiculigera</name>
    <dbReference type="NCBI Taxonomy" id="96644"/>
    <lineage>
        <taxon>Eukaryota</taxon>
        <taxon>Metazoa</taxon>
        <taxon>Ecdysozoa</taxon>
        <taxon>Nematoda</taxon>
        <taxon>Chromadorea</taxon>
        <taxon>Rhabditida</taxon>
        <taxon>Rhabditina</taxon>
        <taxon>Rhabditomorpha</taxon>
        <taxon>Rhabditoidea</taxon>
        <taxon>Rhabditidae</taxon>
        <taxon>Mesorhabditinae</taxon>
        <taxon>Mesorhabditis</taxon>
    </lineage>
</organism>
<dbReference type="InterPro" id="IPR004151">
    <property type="entry name" value="7TM_GPCR_serpentine_rcpt_Sre"/>
</dbReference>
<feature type="transmembrane region" description="Helical" evidence="6">
    <location>
        <begin position="282"/>
        <end position="299"/>
    </location>
</feature>
<dbReference type="GO" id="GO:0016020">
    <property type="term" value="C:membrane"/>
    <property type="evidence" value="ECO:0007669"/>
    <property type="project" value="UniProtKB-SubCell"/>
</dbReference>
<feature type="transmembrane region" description="Helical" evidence="6">
    <location>
        <begin position="350"/>
        <end position="375"/>
    </location>
</feature>
<keyword evidence="4 6" id="KW-1133">Transmembrane helix</keyword>
<comment type="subcellular location">
    <subcellularLocation>
        <location evidence="1">Membrane</location>
        <topology evidence="1">Multi-pass membrane protein</topology>
    </subcellularLocation>
</comment>
<dbReference type="EMBL" id="CATQJA010002659">
    <property type="protein sequence ID" value="CAJ0580169.1"/>
    <property type="molecule type" value="Genomic_DNA"/>
</dbReference>
<comment type="caution">
    <text evidence="7">The sequence shown here is derived from an EMBL/GenBank/DDBJ whole genome shotgun (WGS) entry which is preliminary data.</text>
</comment>
<feature type="transmembrane region" description="Helical" evidence="6">
    <location>
        <begin position="240"/>
        <end position="262"/>
    </location>
</feature>
<proteinExistence type="inferred from homology"/>
<dbReference type="GO" id="GO:0007606">
    <property type="term" value="P:sensory perception of chemical stimulus"/>
    <property type="evidence" value="ECO:0007669"/>
    <property type="project" value="InterPro"/>
</dbReference>
<dbReference type="Pfam" id="PF03125">
    <property type="entry name" value="Sre"/>
    <property type="match status" value="2"/>
</dbReference>
<reference evidence="7" key="1">
    <citation type="submission" date="2023-06" db="EMBL/GenBank/DDBJ databases">
        <authorList>
            <person name="Delattre M."/>
        </authorList>
    </citation>
    <scope>NUCLEOTIDE SEQUENCE</scope>
    <source>
        <strain evidence="7">AF72</strain>
    </source>
</reference>
<feature type="transmembrane region" description="Helical" evidence="6">
    <location>
        <begin position="182"/>
        <end position="201"/>
    </location>
</feature>
<keyword evidence="3 6" id="KW-0812">Transmembrane</keyword>
<feature type="transmembrane region" description="Helical" evidence="6">
    <location>
        <begin position="106"/>
        <end position="128"/>
    </location>
</feature>
<evidence type="ECO:0000313" key="8">
    <source>
        <dbReference type="Proteomes" id="UP001177023"/>
    </source>
</evidence>
<keyword evidence="8" id="KW-1185">Reference proteome</keyword>
<evidence type="ECO:0000256" key="1">
    <source>
        <dbReference type="ARBA" id="ARBA00004141"/>
    </source>
</evidence>
<evidence type="ECO:0000256" key="6">
    <source>
        <dbReference type="SAM" id="Phobius"/>
    </source>
</evidence>
<evidence type="ECO:0000256" key="4">
    <source>
        <dbReference type="ARBA" id="ARBA00022989"/>
    </source>
</evidence>
<evidence type="ECO:0000256" key="5">
    <source>
        <dbReference type="ARBA" id="ARBA00023136"/>
    </source>
</evidence>
<name>A0AA36D5Q0_9BILA</name>
<evidence type="ECO:0000256" key="3">
    <source>
        <dbReference type="ARBA" id="ARBA00022692"/>
    </source>
</evidence>
<gene>
    <name evidence="7" type="ORF">MSPICULIGERA_LOCUS18370</name>
</gene>
<feature type="transmembrane region" description="Helical" evidence="6">
    <location>
        <begin position="29"/>
        <end position="53"/>
    </location>
</feature>
<dbReference type="PANTHER" id="PTHR23128:SF132">
    <property type="entry name" value="SERPENTINE RECEPTOR, CLASS E (EPSILON)-RELATED"/>
    <property type="match status" value="1"/>
</dbReference>
<feature type="transmembrane region" description="Helical" evidence="6">
    <location>
        <begin position="65"/>
        <end position="86"/>
    </location>
</feature>
<feature type="non-terminal residue" evidence="7">
    <location>
        <position position="520"/>
    </location>
</feature>
<dbReference type="PANTHER" id="PTHR23128">
    <property type="entry name" value="SERPENTINE RECEPTOR, CLASS E (EPSILON)-RELATED"/>
    <property type="match status" value="1"/>
</dbReference>
<dbReference type="AlphaFoldDB" id="A0AA36D5Q0"/>
<comment type="similarity">
    <text evidence="2">Belongs to the nematode receptor-like protein sre family.</text>
</comment>
<dbReference type="Proteomes" id="UP001177023">
    <property type="component" value="Unassembled WGS sequence"/>
</dbReference>
<feature type="transmembrane region" description="Helical" evidence="6">
    <location>
        <begin position="418"/>
        <end position="438"/>
    </location>
</feature>
<evidence type="ECO:0008006" key="9">
    <source>
        <dbReference type="Google" id="ProtNLM"/>
    </source>
</evidence>
<evidence type="ECO:0000313" key="7">
    <source>
        <dbReference type="EMBL" id="CAJ0580169.1"/>
    </source>
</evidence>
<feature type="transmembrane region" description="Helical" evidence="6">
    <location>
        <begin position="148"/>
        <end position="170"/>
    </location>
</feature>
<protein>
    <recommendedName>
        <fullName evidence="9">G protein-coupled receptor</fullName>
    </recommendedName>
</protein>